<dbReference type="Proteomes" id="UP001430755">
    <property type="component" value="Unassembled WGS sequence"/>
</dbReference>
<name>A0ABS9WDJ6_9ACTN</name>
<comment type="caution">
    <text evidence="5">The sequence shown here is derived from an EMBL/GenBank/DDBJ whole genome shotgun (WGS) entry which is preliminary data.</text>
</comment>
<gene>
    <name evidence="5" type="ORF">LPT13_01000</name>
</gene>
<keyword evidence="1" id="KW-0479">Metal-binding</keyword>
<keyword evidence="3" id="KW-0411">Iron-sulfur</keyword>
<sequence>MERSDVFFASLRVAPDDSVPAKLARLVRAAGIERLGLDQKMTAIKTHFGEFGNVTHLKPAYARTLVAEVRALGGIPFVTDCNTLYPGMRWNAVSHLECAALNGFGQLSCGCPVIIADGLRGEDEVAVPTPPGAALGHALIGRTLMDADVIITLAHGKGCKASSFGGVLKNLAMGCASRAGKMVMHSSGRPAVKDHCVGCGVCLEGCGQGALEIREGKAHVNDRCVGCGHCVSYCPRAAIGGSGTAGADLQRKMAEYAATVVAAKPCLHVAAAIDITPGCDCFAGCDAPMVPNVGLFASADPVALDQAMADAICRQDALPGGPLDDLRAATPDADNLRAVSPDSDWALCLQHAEELGAGTRAYHLIEVR</sequence>
<reference evidence="5" key="1">
    <citation type="submission" date="2021-11" db="EMBL/GenBank/DDBJ databases">
        <title>A Novel Adlercreutzia Species, isolated from a Allomyrina dichotoma larva feces.</title>
        <authorList>
            <person name="Suh M.K."/>
        </authorList>
    </citation>
    <scope>NUCLEOTIDE SEQUENCE</scope>
    <source>
        <strain evidence="5">JBNU-10</strain>
    </source>
</reference>
<dbReference type="InterPro" id="IPR017896">
    <property type="entry name" value="4Fe4S_Fe-S-bd"/>
</dbReference>
<dbReference type="Pfam" id="PF12838">
    <property type="entry name" value="Fer4_7"/>
    <property type="match status" value="1"/>
</dbReference>
<evidence type="ECO:0000256" key="3">
    <source>
        <dbReference type="ARBA" id="ARBA00023014"/>
    </source>
</evidence>
<feature type="domain" description="4Fe-4S ferredoxin-type" evidence="4">
    <location>
        <begin position="188"/>
        <end position="215"/>
    </location>
</feature>
<evidence type="ECO:0000256" key="2">
    <source>
        <dbReference type="ARBA" id="ARBA00023004"/>
    </source>
</evidence>
<organism evidence="5 6">
    <name type="scientific">Adlercreutzia faecimuris</name>
    <dbReference type="NCBI Taxonomy" id="2897341"/>
    <lineage>
        <taxon>Bacteria</taxon>
        <taxon>Bacillati</taxon>
        <taxon>Actinomycetota</taxon>
        <taxon>Coriobacteriia</taxon>
        <taxon>Eggerthellales</taxon>
        <taxon>Eggerthellaceae</taxon>
        <taxon>Adlercreutzia</taxon>
    </lineage>
</organism>
<evidence type="ECO:0000256" key="1">
    <source>
        <dbReference type="ARBA" id="ARBA00022723"/>
    </source>
</evidence>
<keyword evidence="6" id="KW-1185">Reference proteome</keyword>
<dbReference type="RefSeq" id="WP_242162625.1">
    <property type="nucleotide sequence ID" value="NZ_JAJMLW010000001.1"/>
</dbReference>
<feature type="domain" description="4Fe-4S ferredoxin-type" evidence="4">
    <location>
        <begin position="216"/>
        <end position="244"/>
    </location>
</feature>
<dbReference type="Pfam" id="PF04015">
    <property type="entry name" value="DUF362"/>
    <property type="match status" value="1"/>
</dbReference>
<dbReference type="PROSITE" id="PS00198">
    <property type="entry name" value="4FE4S_FER_1"/>
    <property type="match status" value="1"/>
</dbReference>
<dbReference type="InterPro" id="IPR017900">
    <property type="entry name" value="4Fe4S_Fe_S_CS"/>
</dbReference>
<dbReference type="InterPro" id="IPR007160">
    <property type="entry name" value="DUF362"/>
</dbReference>
<dbReference type="PANTHER" id="PTHR43122:SF1">
    <property type="entry name" value="IRON-SULFUR-BINDING PROTEIN"/>
    <property type="match status" value="1"/>
</dbReference>
<proteinExistence type="predicted"/>
<protein>
    <submittedName>
        <fullName evidence="5">DUF362 domain-containing protein</fullName>
    </submittedName>
</protein>
<evidence type="ECO:0000313" key="6">
    <source>
        <dbReference type="Proteomes" id="UP001430755"/>
    </source>
</evidence>
<evidence type="ECO:0000259" key="4">
    <source>
        <dbReference type="PROSITE" id="PS51379"/>
    </source>
</evidence>
<dbReference type="PROSITE" id="PS51379">
    <property type="entry name" value="4FE4S_FER_2"/>
    <property type="match status" value="2"/>
</dbReference>
<dbReference type="PANTHER" id="PTHR43122">
    <property type="entry name" value="FERREDOXIN SUBUNIT OF PYRUVATE:FLAVODOXIN OXIDOREDUCTASE-RELATED"/>
    <property type="match status" value="1"/>
</dbReference>
<evidence type="ECO:0000313" key="5">
    <source>
        <dbReference type="EMBL" id="MCI2240934.1"/>
    </source>
</evidence>
<accession>A0ABS9WDJ6</accession>
<dbReference type="EMBL" id="JAJMLW010000001">
    <property type="protein sequence ID" value="MCI2240934.1"/>
    <property type="molecule type" value="Genomic_DNA"/>
</dbReference>
<keyword evidence="2" id="KW-0408">Iron</keyword>